<dbReference type="Pfam" id="PF15731">
    <property type="entry name" value="MqsA_antitoxin"/>
    <property type="match status" value="1"/>
</dbReference>
<name>A0ABT9M6M4_9THEO</name>
<proteinExistence type="predicted"/>
<comment type="caution">
    <text evidence="2">The sequence shown here is derived from an EMBL/GenBank/DDBJ whole genome shotgun (WGS) entry which is preliminary data.</text>
</comment>
<dbReference type="CDD" id="cd00093">
    <property type="entry name" value="HTH_XRE"/>
    <property type="match status" value="1"/>
</dbReference>
<sequence length="193" mass="22244">MKKFCPVCGTERETKVIEKEEISTVRGDEIKALAKIRVCSVCGEELFDEELEEENIHKVYDIYRKKHGILSPEEIKSIRESYGLSQRAFAKLLGIGEASIARYETGALPEKSLSNMIMLLKDPKNMEKLLEKNEDVLSQREKARLLGRLEEMSERIKAIMIPEELYKLLEERAKIEGKNADKFVEDVLKRIVI</sequence>
<dbReference type="InterPro" id="IPR022453">
    <property type="entry name" value="Znf_MqsA-type"/>
</dbReference>
<reference evidence="2 3" key="1">
    <citation type="submission" date="2023-07" db="EMBL/GenBank/DDBJ databases">
        <title>Genomic Encyclopedia of Type Strains, Phase IV (KMG-IV): sequencing the most valuable type-strain genomes for metagenomic binning, comparative biology and taxonomic classification.</title>
        <authorList>
            <person name="Goeker M."/>
        </authorList>
    </citation>
    <scope>NUCLEOTIDE SEQUENCE [LARGE SCALE GENOMIC DNA]</scope>
    <source>
        <strain evidence="2 3">DSM 25963</strain>
    </source>
</reference>
<dbReference type="EMBL" id="JAURUP010000033">
    <property type="protein sequence ID" value="MDP9751785.1"/>
    <property type="molecule type" value="Genomic_DNA"/>
</dbReference>
<protein>
    <submittedName>
        <fullName evidence="2">Zinc finger/helix-turn-helix YgiT family protein</fullName>
    </submittedName>
</protein>
<feature type="domain" description="HTH cro/C1-type" evidence="1">
    <location>
        <begin position="75"/>
        <end position="106"/>
    </location>
</feature>
<dbReference type="Proteomes" id="UP001223886">
    <property type="component" value="Unassembled WGS sequence"/>
</dbReference>
<dbReference type="InterPro" id="IPR032758">
    <property type="entry name" value="MqsA/HigA-2"/>
</dbReference>
<organism evidence="2 3">
    <name type="scientific">Thermoanaerobacter pentosaceus</name>
    <dbReference type="NCBI Taxonomy" id="694059"/>
    <lineage>
        <taxon>Bacteria</taxon>
        <taxon>Bacillati</taxon>
        <taxon>Bacillota</taxon>
        <taxon>Clostridia</taxon>
        <taxon>Thermoanaerobacterales</taxon>
        <taxon>Thermoanaerobacteraceae</taxon>
        <taxon>Thermoanaerobacter</taxon>
    </lineage>
</organism>
<dbReference type="Gene3D" id="1.10.260.40">
    <property type="entry name" value="lambda repressor-like DNA-binding domains"/>
    <property type="match status" value="1"/>
</dbReference>
<gene>
    <name evidence="2" type="ORF">J2S24_002303</name>
</gene>
<dbReference type="NCBIfam" id="TIGR03830">
    <property type="entry name" value="CxxCG_CxxCG_HTH"/>
    <property type="match status" value="1"/>
</dbReference>
<dbReference type="InterPro" id="IPR001387">
    <property type="entry name" value="Cro/C1-type_HTH"/>
</dbReference>
<evidence type="ECO:0000313" key="2">
    <source>
        <dbReference type="EMBL" id="MDP9751785.1"/>
    </source>
</evidence>
<dbReference type="RefSeq" id="WP_307681530.1">
    <property type="nucleotide sequence ID" value="NZ_JAURUP010000033.1"/>
</dbReference>
<dbReference type="NCBIfam" id="TIGR03831">
    <property type="entry name" value="YgiT_finger"/>
    <property type="match status" value="1"/>
</dbReference>
<evidence type="ECO:0000259" key="1">
    <source>
        <dbReference type="PROSITE" id="PS50943"/>
    </source>
</evidence>
<keyword evidence="3" id="KW-1185">Reference proteome</keyword>
<dbReference type="SUPFAM" id="SSF47413">
    <property type="entry name" value="lambda repressor-like DNA-binding domains"/>
    <property type="match status" value="1"/>
</dbReference>
<accession>A0ABT9M6M4</accession>
<evidence type="ECO:0000313" key="3">
    <source>
        <dbReference type="Proteomes" id="UP001223886"/>
    </source>
</evidence>
<dbReference type="InterPro" id="IPR010982">
    <property type="entry name" value="Lambda_DNA-bd_dom_sf"/>
</dbReference>
<dbReference type="InterPro" id="IPR022452">
    <property type="entry name" value="MqsA"/>
</dbReference>
<dbReference type="PROSITE" id="PS50943">
    <property type="entry name" value="HTH_CROC1"/>
    <property type="match status" value="1"/>
</dbReference>